<dbReference type="Gene3D" id="1.10.10.10">
    <property type="entry name" value="Winged helix-like DNA-binding domain superfamily/Winged helix DNA-binding domain"/>
    <property type="match status" value="1"/>
</dbReference>
<evidence type="ECO:0000313" key="6">
    <source>
        <dbReference type="EMBL" id="GBG11064.1"/>
    </source>
</evidence>
<dbReference type="Proteomes" id="UP000245202">
    <property type="component" value="Unassembled WGS sequence"/>
</dbReference>
<sequence length="141" mass="15526">MISEGKHNLRNARDDEQSEGAALAKPGALRQPLPIGTPPICSVLDILGSKWTFLVIAQLAEGPKRFNQLHRDAAIIRTQSLTNALRHLEQSGIVNRTVFPTVPATVEYALTEKGADFLTALAEMERWAERWRPGSLTAQSL</sequence>
<dbReference type="Pfam" id="PF01638">
    <property type="entry name" value="HxlR"/>
    <property type="match status" value="1"/>
</dbReference>
<comment type="caution">
    <text evidence="6">The sequence shown here is derived from an EMBL/GenBank/DDBJ whole genome shotgun (WGS) entry which is preliminary data.</text>
</comment>
<organism evidence="6 7">
    <name type="scientific">Paenibacillus agaridevorans</name>
    <dbReference type="NCBI Taxonomy" id="171404"/>
    <lineage>
        <taxon>Bacteria</taxon>
        <taxon>Bacillati</taxon>
        <taxon>Bacillota</taxon>
        <taxon>Bacilli</taxon>
        <taxon>Bacillales</taxon>
        <taxon>Paenibacillaceae</taxon>
        <taxon>Paenibacillus</taxon>
    </lineage>
</organism>
<evidence type="ECO:0000256" key="4">
    <source>
        <dbReference type="SAM" id="MobiDB-lite"/>
    </source>
</evidence>
<gene>
    <name evidence="6" type="ORF">PAT3040_05845</name>
</gene>
<name>A0A2R5F4L7_9BACL</name>
<dbReference type="InterPro" id="IPR036388">
    <property type="entry name" value="WH-like_DNA-bd_sf"/>
</dbReference>
<keyword evidence="7" id="KW-1185">Reference proteome</keyword>
<dbReference type="PANTHER" id="PTHR33204:SF37">
    <property type="entry name" value="HTH-TYPE TRANSCRIPTIONAL REGULATOR YODB"/>
    <property type="match status" value="1"/>
</dbReference>
<dbReference type="PANTHER" id="PTHR33204">
    <property type="entry name" value="TRANSCRIPTIONAL REGULATOR, MARR FAMILY"/>
    <property type="match status" value="1"/>
</dbReference>
<evidence type="ECO:0000256" key="1">
    <source>
        <dbReference type="ARBA" id="ARBA00023015"/>
    </source>
</evidence>
<dbReference type="EMBL" id="BDQX01000381">
    <property type="protein sequence ID" value="GBG11064.1"/>
    <property type="molecule type" value="Genomic_DNA"/>
</dbReference>
<accession>A0A2R5F4L7</accession>
<dbReference type="InterPro" id="IPR036390">
    <property type="entry name" value="WH_DNA-bd_sf"/>
</dbReference>
<dbReference type="GO" id="GO:0003677">
    <property type="term" value="F:DNA binding"/>
    <property type="evidence" value="ECO:0007669"/>
    <property type="project" value="UniProtKB-KW"/>
</dbReference>
<proteinExistence type="predicted"/>
<dbReference type="RefSeq" id="WP_108995434.1">
    <property type="nucleotide sequence ID" value="NZ_BDQX01000381.1"/>
</dbReference>
<dbReference type="PROSITE" id="PS51118">
    <property type="entry name" value="HTH_HXLR"/>
    <property type="match status" value="1"/>
</dbReference>
<reference evidence="6 7" key="1">
    <citation type="submission" date="2017-08" db="EMBL/GenBank/DDBJ databases">
        <title>Substantial Increase in Enzyme Production by Combined Drug-Resistance Mutations in Paenibacillus agaridevorans.</title>
        <authorList>
            <person name="Tanaka Y."/>
            <person name="Funane K."/>
            <person name="Hosaka T."/>
            <person name="Shiwa Y."/>
            <person name="Fujita N."/>
            <person name="Miyazaki T."/>
            <person name="Yoshikawa H."/>
            <person name="Murakami K."/>
            <person name="Kasahara K."/>
            <person name="Inaoka T."/>
            <person name="Hiraga Y."/>
            <person name="Ochi K."/>
        </authorList>
    </citation>
    <scope>NUCLEOTIDE SEQUENCE [LARGE SCALE GENOMIC DNA]</scope>
    <source>
        <strain evidence="6 7">T-3040</strain>
    </source>
</reference>
<keyword evidence="2" id="KW-0238">DNA-binding</keyword>
<evidence type="ECO:0000256" key="3">
    <source>
        <dbReference type="ARBA" id="ARBA00023163"/>
    </source>
</evidence>
<feature type="domain" description="HTH hxlR-type" evidence="5">
    <location>
        <begin position="37"/>
        <end position="136"/>
    </location>
</feature>
<keyword evidence="3" id="KW-0804">Transcription</keyword>
<feature type="region of interest" description="Disordered" evidence="4">
    <location>
        <begin position="1"/>
        <end position="23"/>
    </location>
</feature>
<protein>
    <submittedName>
        <fullName evidence="6">Putative HxlR family transcriptional regulator</fullName>
    </submittedName>
</protein>
<evidence type="ECO:0000256" key="2">
    <source>
        <dbReference type="ARBA" id="ARBA00023125"/>
    </source>
</evidence>
<dbReference type="SUPFAM" id="SSF46785">
    <property type="entry name" value="Winged helix' DNA-binding domain"/>
    <property type="match status" value="1"/>
</dbReference>
<dbReference type="AlphaFoldDB" id="A0A2R5F4L7"/>
<feature type="compositionally biased region" description="Basic and acidic residues" evidence="4">
    <location>
        <begin position="1"/>
        <end position="15"/>
    </location>
</feature>
<dbReference type="InterPro" id="IPR002577">
    <property type="entry name" value="HTH_HxlR"/>
</dbReference>
<evidence type="ECO:0000259" key="5">
    <source>
        <dbReference type="PROSITE" id="PS51118"/>
    </source>
</evidence>
<evidence type="ECO:0000313" key="7">
    <source>
        <dbReference type="Proteomes" id="UP000245202"/>
    </source>
</evidence>
<keyword evidence="1" id="KW-0805">Transcription regulation</keyword>